<evidence type="ECO:0000256" key="3">
    <source>
        <dbReference type="SAM" id="SignalP"/>
    </source>
</evidence>
<keyword evidence="3" id="KW-0732">Signal</keyword>
<dbReference type="InterPro" id="IPR036291">
    <property type="entry name" value="NAD(P)-bd_dom_sf"/>
</dbReference>
<dbReference type="PANTHER" id="PTHR24320:SF148">
    <property type="entry name" value="NAD(P)-BINDING ROSSMANN-FOLD SUPERFAMILY PROTEIN"/>
    <property type="match status" value="1"/>
</dbReference>
<protein>
    <submittedName>
        <fullName evidence="4">Uncharacterized protein</fullName>
    </submittedName>
</protein>
<dbReference type="Proteomes" id="UP000269721">
    <property type="component" value="Unassembled WGS sequence"/>
</dbReference>
<dbReference type="AlphaFoldDB" id="A0A4V1IRD0"/>
<dbReference type="Gene3D" id="3.40.50.720">
    <property type="entry name" value="NAD(P)-binding Rossmann-like Domain"/>
    <property type="match status" value="1"/>
</dbReference>
<comment type="similarity">
    <text evidence="1">Belongs to the short-chain dehydrogenases/reductases (SDR) family.</text>
</comment>
<keyword evidence="2" id="KW-0560">Oxidoreductase</keyword>
<name>A0A4V1IRD0_9FUNG</name>
<sequence length="194" mass="21064">VNHLGHMYLTQLLLPTLRASGTAATPSRVVNLSSLANFLFAPEGGFRFDDLSGEKHYSYSERYGSSKLANVLFTRELARREKAAGNHVDSFSVHPGTILGTNLTRHTSFRAMWDAASILMCKRGAFGALMSEKGKSIPQGAATTIVAALDPVLAPGVHLADCQPSDRVHHSASEELQEKLWKVSEEMIASVVSR</sequence>
<gene>
    <name evidence="4" type="ORF">BDK51DRAFT_19968</name>
</gene>
<keyword evidence="5" id="KW-1185">Reference proteome</keyword>
<reference evidence="5" key="1">
    <citation type="journal article" date="2018" name="Nat. Microbiol.">
        <title>Leveraging single-cell genomics to expand the fungal tree of life.</title>
        <authorList>
            <person name="Ahrendt S.R."/>
            <person name="Quandt C.A."/>
            <person name="Ciobanu D."/>
            <person name="Clum A."/>
            <person name="Salamov A."/>
            <person name="Andreopoulos B."/>
            <person name="Cheng J.F."/>
            <person name="Woyke T."/>
            <person name="Pelin A."/>
            <person name="Henrissat B."/>
            <person name="Reynolds N.K."/>
            <person name="Benny G.L."/>
            <person name="Smith M.E."/>
            <person name="James T.Y."/>
            <person name="Grigoriev I.V."/>
        </authorList>
    </citation>
    <scope>NUCLEOTIDE SEQUENCE [LARGE SCALE GENOMIC DNA]</scope>
</reference>
<evidence type="ECO:0000256" key="1">
    <source>
        <dbReference type="ARBA" id="ARBA00006484"/>
    </source>
</evidence>
<feature type="non-terminal residue" evidence="4">
    <location>
        <position position="1"/>
    </location>
</feature>
<dbReference type="SUPFAM" id="SSF51735">
    <property type="entry name" value="NAD(P)-binding Rossmann-fold domains"/>
    <property type="match status" value="1"/>
</dbReference>
<feature type="chain" id="PRO_5020293367" evidence="3">
    <location>
        <begin position="25"/>
        <end position="194"/>
    </location>
</feature>
<proteinExistence type="inferred from homology"/>
<dbReference type="GO" id="GO:0016491">
    <property type="term" value="F:oxidoreductase activity"/>
    <property type="evidence" value="ECO:0007669"/>
    <property type="project" value="UniProtKB-KW"/>
</dbReference>
<dbReference type="OrthoDB" id="191139at2759"/>
<organism evidence="4 5">
    <name type="scientific">Blyttiomyces helicus</name>
    <dbReference type="NCBI Taxonomy" id="388810"/>
    <lineage>
        <taxon>Eukaryota</taxon>
        <taxon>Fungi</taxon>
        <taxon>Fungi incertae sedis</taxon>
        <taxon>Chytridiomycota</taxon>
        <taxon>Chytridiomycota incertae sedis</taxon>
        <taxon>Chytridiomycetes</taxon>
        <taxon>Chytridiomycetes incertae sedis</taxon>
        <taxon>Blyttiomyces</taxon>
    </lineage>
</organism>
<feature type="signal peptide" evidence="3">
    <location>
        <begin position="1"/>
        <end position="24"/>
    </location>
</feature>
<evidence type="ECO:0000256" key="2">
    <source>
        <dbReference type="ARBA" id="ARBA00023002"/>
    </source>
</evidence>
<evidence type="ECO:0000313" key="4">
    <source>
        <dbReference type="EMBL" id="RKO89627.1"/>
    </source>
</evidence>
<dbReference type="PANTHER" id="PTHR24320">
    <property type="entry name" value="RETINOL DEHYDROGENASE"/>
    <property type="match status" value="1"/>
</dbReference>
<evidence type="ECO:0000313" key="5">
    <source>
        <dbReference type="Proteomes" id="UP000269721"/>
    </source>
</evidence>
<dbReference type="EMBL" id="KZ995983">
    <property type="protein sequence ID" value="RKO89627.1"/>
    <property type="molecule type" value="Genomic_DNA"/>
</dbReference>
<accession>A0A4V1IRD0</accession>